<evidence type="ECO:0000259" key="11">
    <source>
        <dbReference type="Pfam" id="PF01529"/>
    </source>
</evidence>
<dbReference type="EMBL" id="JAWCUI010000088">
    <property type="protein sequence ID" value="KAL1888637.1"/>
    <property type="molecule type" value="Genomic_DNA"/>
</dbReference>
<dbReference type="Proteomes" id="UP001583186">
    <property type="component" value="Unassembled WGS sequence"/>
</dbReference>
<dbReference type="PANTHER" id="PTHR22883">
    <property type="entry name" value="ZINC FINGER DHHC DOMAIN CONTAINING PROTEIN"/>
    <property type="match status" value="1"/>
</dbReference>
<feature type="domain" description="Palmitoyltransferase DHHC" evidence="11">
    <location>
        <begin position="155"/>
        <end position="315"/>
    </location>
</feature>
<name>A0ABR3YL86_9PEZI</name>
<comment type="similarity">
    <text evidence="10">Belongs to the DHHC palmitoyltransferase family.</text>
</comment>
<dbReference type="PROSITE" id="PS50216">
    <property type="entry name" value="DHHC"/>
    <property type="match status" value="1"/>
</dbReference>
<keyword evidence="2 10" id="KW-0808">Transferase</keyword>
<organism evidence="12 13">
    <name type="scientific">Sporothrix stenoceras</name>
    <dbReference type="NCBI Taxonomy" id="5173"/>
    <lineage>
        <taxon>Eukaryota</taxon>
        <taxon>Fungi</taxon>
        <taxon>Dikarya</taxon>
        <taxon>Ascomycota</taxon>
        <taxon>Pezizomycotina</taxon>
        <taxon>Sordariomycetes</taxon>
        <taxon>Sordariomycetidae</taxon>
        <taxon>Ophiostomatales</taxon>
        <taxon>Ophiostomataceae</taxon>
        <taxon>Sporothrix</taxon>
    </lineage>
</organism>
<evidence type="ECO:0000256" key="4">
    <source>
        <dbReference type="ARBA" id="ARBA00022989"/>
    </source>
</evidence>
<keyword evidence="7" id="KW-0449">Lipoprotein</keyword>
<comment type="domain">
    <text evidence="10">The DHHC domain is required for palmitoyltransferase activity.</text>
</comment>
<evidence type="ECO:0000256" key="3">
    <source>
        <dbReference type="ARBA" id="ARBA00022692"/>
    </source>
</evidence>
<evidence type="ECO:0000256" key="10">
    <source>
        <dbReference type="RuleBase" id="RU079119"/>
    </source>
</evidence>
<comment type="catalytic activity">
    <reaction evidence="9 10">
        <text>L-cysteinyl-[protein] + hexadecanoyl-CoA = S-hexadecanoyl-L-cysteinyl-[protein] + CoA</text>
        <dbReference type="Rhea" id="RHEA:36683"/>
        <dbReference type="Rhea" id="RHEA-COMP:10131"/>
        <dbReference type="Rhea" id="RHEA-COMP:11032"/>
        <dbReference type="ChEBI" id="CHEBI:29950"/>
        <dbReference type="ChEBI" id="CHEBI:57287"/>
        <dbReference type="ChEBI" id="CHEBI:57379"/>
        <dbReference type="ChEBI" id="CHEBI:74151"/>
        <dbReference type="EC" id="2.3.1.225"/>
    </reaction>
</comment>
<keyword evidence="3 10" id="KW-0812">Transmembrane</keyword>
<evidence type="ECO:0000313" key="12">
    <source>
        <dbReference type="EMBL" id="KAL1888637.1"/>
    </source>
</evidence>
<evidence type="ECO:0000256" key="7">
    <source>
        <dbReference type="ARBA" id="ARBA00023288"/>
    </source>
</evidence>
<dbReference type="EC" id="2.3.1.225" evidence="10"/>
<feature type="transmembrane region" description="Helical" evidence="10">
    <location>
        <begin position="108"/>
        <end position="126"/>
    </location>
</feature>
<sequence length="429" mass="48962">MGVLAKIAAIVLAISLMTFIIFFGRLPVFRRTPIAWLYTFFVVNLPSGVLALDRALTGGRFTSSLMRFGSFMMNDKHPTVVIFFLVLLAGSEWMAIPSAWEFLSNFQRVCVVVFGSLPYIFLYLAAYTDPGTVSLTNLKHHLSLYPYDYALFHPGHRCYTCNLLKPPRSKHCPVCKRCVGRLDHHCIFINNCVGVGNHHWFLLLLLSTAFLASYGGWTGLCILRDRVLERWPTWSLFPWRAYEVSGGALADTPLATRKMTFNTWLVLLSWGMKNFIHLGSVSLLGLLISPLVWGLLAYNLWNVWTGQTTNESLKWGDYKYDMEEGMVYKRRIAAAESSQVAATSSRWPLEPDHVIVRTEDGNPPPPNDKALPGVGEWERVWTLRDVENLYDLGFWSNLKDIFIPNYQFNTKDLPASERRGRPRKRVPRT</sequence>
<feature type="transmembrane region" description="Helical" evidence="10">
    <location>
        <begin position="275"/>
        <end position="301"/>
    </location>
</feature>
<feature type="transmembrane region" description="Helical" evidence="10">
    <location>
        <begin position="77"/>
        <end position="96"/>
    </location>
</feature>
<dbReference type="InterPro" id="IPR039859">
    <property type="entry name" value="PFA4/ZDH16/20/ERF2-like"/>
</dbReference>
<evidence type="ECO:0000256" key="8">
    <source>
        <dbReference type="ARBA" id="ARBA00023315"/>
    </source>
</evidence>
<keyword evidence="8 10" id="KW-0012">Acyltransferase</keyword>
<comment type="caution">
    <text evidence="12">The sequence shown here is derived from an EMBL/GenBank/DDBJ whole genome shotgun (WGS) entry which is preliminary data.</text>
</comment>
<evidence type="ECO:0000256" key="6">
    <source>
        <dbReference type="ARBA" id="ARBA00023139"/>
    </source>
</evidence>
<feature type="transmembrane region" description="Helical" evidence="10">
    <location>
        <begin position="35"/>
        <end position="57"/>
    </location>
</feature>
<evidence type="ECO:0000256" key="9">
    <source>
        <dbReference type="ARBA" id="ARBA00048048"/>
    </source>
</evidence>
<comment type="subcellular location">
    <subcellularLocation>
        <location evidence="1">Membrane</location>
        <topology evidence="1">Multi-pass membrane protein</topology>
    </subcellularLocation>
</comment>
<keyword evidence="5 10" id="KW-0472">Membrane</keyword>
<keyword evidence="13" id="KW-1185">Reference proteome</keyword>
<evidence type="ECO:0000256" key="1">
    <source>
        <dbReference type="ARBA" id="ARBA00004141"/>
    </source>
</evidence>
<dbReference type="Pfam" id="PF01529">
    <property type="entry name" value="DHHC"/>
    <property type="match status" value="1"/>
</dbReference>
<evidence type="ECO:0000256" key="5">
    <source>
        <dbReference type="ARBA" id="ARBA00023136"/>
    </source>
</evidence>
<keyword evidence="4 10" id="KW-1133">Transmembrane helix</keyword>
<dbReference type="PANTHER" id="PTHR22883:SF288">
    <property type="entry name" value="PALMITOYLTRANSFERASE SWF1"/>
    <property type="match status" value="1"/>
</dbReference>
<feature type="transmembrane region" description="Helical" evidence="10">
    <location>
        <begin position="200"/>
        <end position="223"/>
    </location>
</feature>
<dbReference type="InterPro" id="IPR001594">
    <property type="entry name" value="Palmitoyltrfase_DHHC"/>
</dbReference>
<keyword evidence="6" id="KW-0564">Palmitate</keyword>
<evidence type="ECO:0000313" key="13">
    <source>
        <dbReference type="Proteomes" id="UP001583186"/>
    </source>
</evidence>
<dbReference type="GO" id="GO:0019706">
    <property type="term" value="F:protein-cysteine S-palmitoyltransferase activity"/>
    <property type="evidence" value="ECO:0007669"/>
    <property type="project" value="UniProtKB-EC"/>
</dbReference>
<evidence type="ECO:0000256" key="2">
    <source>
        <dbReference type="ARBA" id="ARBA00022679"/>
    </source>
</evidence>
<gene>
    <name evidence="12" type="primary">SWF1</name>
    <name evidence="12" type="ORF">Sste5346_009429</name>
</gene>
<feature type="transmembrane region" description="Helical" evidence="10">
    <location>
        <begin position="6"/>
        <end position="23"/>
    </location>
</feature>
<reference evidence="12 13" key="1">
    <citation type="journal article" date="2024" name="IMA Fungus">
        <title>IMA Genome - F19 : A genome assembly and annotation guide to empower mycologists, including annotated draft genome sequences of Ceratocystis pirilliformis, Diaporthe australafricana, Fusarium ophioides, Paecilomyces lecythidis, and Sporothrix stenoceras.</title>
        <authorList>
            <person name="Aylward J."/>
            <person name="Wilson A.M."/>
            <person name="Visagie C.M."/>
            <person name="Spraker J."/>
            <person name="Barnes I."/>
            <person name="Buitendag C."/>
            <person name="Ceriani C."/>
            <person name="Del Mar Angel L."/>
            <person name="du Plessis D."/>
            <person name="Fuchs T."/>
            <person name="Gasser K."/>
            <person name="Kramer D."/>
            <person name="Li W."/>
            <person name="Munsamy K."/>
            <person name="Piso A."/>
            <person name="Price J.L."/>
            <person name="Sonnekus B."/>
            <person name="Thomas C."/>
            <person name="van der Nest A."/>
            <person name="van Dijk A."/>
            <person name="van Heerden A."/>
            <person name="van Vuuren N."/>
            <person name="Yilmaz N."/>
            <person name="Duong T.A."/>
            <person name="van der Merwe N.A."/>
            <person name="Wingfield M.J."/>
            <person name="Wingfield B.D."/>
        </authorList>
    </citation>
    <scope>NUCLEOTIDE SEQUENCE [LARGE SCALE GENOMIC DNA]</scope>
    <source>
        <strain evidence="12 13">CMW 5346</strain>
    </source>
</reference>
<protein>
    <recommendedName>
        <fullName evidence="10">Palmitoyltransferase</fullName>
        <ecNumber evidence="10">2.3.1.225</ecNumber>
    </recommendedName>
</protein>
<accession>A0ABR3YL86</accession>
<proteinExistence type="inferred from homology"/>